<dbReference type="RefSeq" id="WP_019687770.1">
    <property type="nucleotide sequence ID" value="NZ_CP036496.1"/>
</dbReference>
<accession>A0A378XZJ9</accession>
<evidence type="ECO:0000313" key="1">
    <source>
        <dbReference type="EMBL" id="SUA70375.1"/>
    </source>
</evidence>
<dbReference type="AlphaFoldDB" id="A0A378XZJ9"/>
<proteinExistence type="predicted"/>
<dbReference type="EMBL" id="UGSC01000001">
    <property type="protein sequence ID" value="SUA70375.1"/>
    <property type="molecule type" value="Genomic_DNA"/>
</dbReference>
<dbReference type="Proteomes" id="UP000254400">
    <property type="component" value="Unassembled WGS sequence"/>
</dbReference>
<organism evidence="1 2">
    <name type="scientific">Paenibacillus polymyxa</name>
    <name type="common">Bacillus polymyxa</name>
    <dbReference type="NCBI Taxonomy" id="1406"/>
    <lineage>
        <taxon>Bacteria</taxon>
        <taxon>Bacillati</taxon>
        <taxon>Bacillota</taxon>
        <taxon>Bacilli</taxon>
        <taxon>Bacillales</taxon>
        <taxon>Paenibacillaceae</taxon>
        <taxon>Paenibacillus</taxon>
    </lineage>
</organism>
<dbReference type="GeneID" id="93346599"/>
<name>A0A378XZJ9_PAEPO</name>
<gene>
    <name evidence="1" type="ORF">NCTC10343_03247</name>
</gene>
<protein>
    <submittedName>
        <fullName evidence="1">Uncharacterized protein</fullName>
    </submittedName>
</protein>
<evidence type="ECO:0000313" key="2">
    <source>
        <dbReference type="Proteomes" id="UP000254400"/>
    </source>
</evidence>
<sequence>MGLQPIIEWRNSTHATEIITQDFGVIDADTKSSPFTFNIWNNRYDATKGTGKTDVAKMEDCTITTRDMTGGTGDTVGNVVEVVKNSWFHAQVDTLQETDLDQDSSKIGKIASKPIGTTGSTTKNWDGTVYETPFKPGAKEILGVANNGTPVDAAGNYVTVTLQCAVPLDASSGKQNFKLRVSYRYV</sequence>
<reference evidence="1 2" key="1">
    <citation type="submission" date="2018-06" db="EMBL/GenBank/DDBJ databases">
        <authorList>
            <consortium name="Pathogen Informatics"/>
            <person name="Doyle S."/>
        </authorList>
    </citation>
    <scope>NUCLEOTIDE SEQUENCE [LARGE SCALE GENOMIC DNA]</scope>
    <source>
        <strain evidence="1 2">NCTC10343</strain>
    </source>
</reference>